<dbReference type="Proteomes" id="UP000289340">
    <property type="component" value="Chromosome 13"/>
</dbReference>
<dbReference type="EMBL" id="QZWG01000013">
    <property type="protein sequence ID" value="RZB71227.1"/>
    <property type="molecule type" value="Genomic_DNA"/>
</dbReference>
<reference evidence="9 10" key="1">
    <citation type="submission" date="2018-09" db="EMBL/GenBank/DDBJ databases">
        <title>A high-quality reference genome of wild soybean provides a powerful tool to mine soybean genomes.</title>
        <authorList>
            <person name="Xie M."/>
            <person name="Chung C.Y.L."/>
            <person name="Li M.-W."/>
            <person name="Wong F.-L."/>
            <person name="Chan T.-F."/>
            <person name="Lam H.-M."/>
        </authorList>
    </citation>
    <scope>NUCLEOTIDE SEQUENCE [LARGE SCALE GENOMIC DNA]</scope>
    <source>
        <strain evidence="10">cv. W05</strain>
        <tissue evidence="9">Hypocotyl of etiolated seedlings</tissue>
    </source>
</reference>
<dbReference type="SUPFAM" id="SSF53474">
    <property type="entry name" value="alpha/beta-Hydrolases"/>
    <property type="match status" value="1"/>
</dbReference>
<keyword evidence="5" id="KW-0611">Plant defense</keyword>
<evidence type="ECO:0000313" key="10">
    <source>
        <dbReference type="Proteomes" id="UP000289340"/>
    </source>
</evidence>
<evidence type="ECO:0000256" key="3">
    <source>
        <dbReference type="ARBA" id="ARBA00022490"/>
    </source>
</evidence>
<dbReference type="Pfam" id="PF18117">
    <property type="entry name" value="EDS1_EP"/>
    <property type="match status" value="1"/>
</dbReference>
<evidence type="ECO:0000256" key="5">
    <source>
        <dbReference type="ARBA" id="ARBA00022821"/>
    </source>
</evidence>
<dbReference type="Pfam" id="PF01764">
    <property type="entry name" value="Lipase_3"/>
    <property type="match status" value="1"/>
</dbReference>
<keyword evidence="6" id="KW-0539">Nucleus</keyword>
<keyword evidence="10" id="KW-1185">Reference proteome</keyword>
<dbReference type="InterPro" id="IPR044603">
    <property type="entry name" value="SAG101-like"/>
</dbReference>
<feature type="domain" description="EDS1 EP" evidence="8">
    <location>
        <begin position="421"/>
        <end position="629"/>
    </location>
</feature>
<comment type="caution">
    <text evidence="9">The sequence shown here is derived from an EMBL/GenBank/DDBJ whole genome shotgun (WGS) entry which is preliminary data.</text>
</comment>
<dbReference type="InterPro" id="IPR041266">
    <property type="entry name" value="EDS1_EP"/>
</dbReference>
<dbReference type="GO" id="GO:0005634">
    <property type="term" value="C:nucleus"/>
    <property type="evidence" value="ECO:0007669"/>
    <property type="project" value="UniProtKB-SubCell"/>
</dbReference>
<evidence type="ECO:0000259" key="8">
    <source>
        <dbReference type="Pfam" id="PF18117"/>
    </source>
</evidence>
<dbReference type="PANTHER" id="PTHR46898">
    <property type="entry name" value="SENESCENCE-ASSOCIATED CARBOXYLESTERASE 101"/>
    <property type="match status" value="1"/>
</dbReference>
<evidence type="ECO:0000259" key="7">
    <source>
        <dbReference type="Pfam" id="PF01764"/>
    </source>
</evidence>
<dbReference type="GO" id="GO:0005737">
    <property type="term" value="C:cytoplasm"/>
    <property type="evidence" value="ECO:0007669"/>
    <property type="project" value="UniProtKB-SubCell"/>
</dbReference>
<keyword evidence="3" id="KW-0963">Cytoplasm</keyword>
<keyword evidence="4" id="KW-0378">Hydrolase</keyword>
<name>A0A445HC85_GLYSO</name>
<dbReference type="GO" id="GO:0006629">
    <property type="term" value="P:lipid metabolic process"/>
    <property type="evidence" value="ECO:0007669"/>
    <property type="project" value="InterPro"/>
</dbReference>
<dbReference type="InterPro" id="IPR029058">
    <property type="entry name" value="AB_hydrolase_fold"/>
</dbReference>
<dbReference type="InterPro" id="IPR002921">
    <property type="entry name" value="Fungal_lipase-type"/>
</dbReference>
<evidence type="ECO:0000256" key="2">
    <source>
        <dbReference type="ARBA" id="ARBA00004496"/>
    </source>
</evidence>
<protein>
    <submittedName>
        <fullName evidence="9">Senescence-associated carboxylesterase 101</fullName>
    </submittedName>
</protein>
<dbReference type="Gene3D" id="3.40.50.1820">
    <property type="entry name" value="alpha/beta hydrolase"/>
    <property type="match status" value="1"/>
</dbReference>
<accession>A0A445HC85</accession>
<proteinExistence type="predicted"/>
<organism evidence="9 10">
    <name type="scientific">Glycine soja</name>
    <name type="common">Wild soybean</name>
    <dbReference type="NCBI Taxonomy" id="3848"/>
    <lineage>
        <taxon>Eukaryota</taxon>
        <taxon>Viridiplantae</taxon>
        <taxon>Streptophyta</taxon>
        <taxon>Embryophyta</taxon>
        <taxon>Tracheophyta</taxon>
        <taxon>Spermatophyta</taxon>
        <taxon>Magnoliopsida</taxon>
        <taxon>eudicotyledons</taxon>
        <taxon>Gunneridae</taxon>
        <taxon>Pentapetalae</taxon>
        <taxon>rosids</taxon>
        <taxon>fabids</taxon>
        <taxon>Fabales</taxon>
        <taxon>Fabaceae</taxon>
        <taxon>Papilionoideae</taxon>
        <taxon>50 kb inversion clade</taxon>
        <taxon>NPAAA clade</taxon>
        <taxon>indigoferoid/millettioid clade</taxon>
        <taxon>Phaseoleae</taxon>
        <taxon>Glycine</taxon>
        <taxon>Glycine subgen. Soja</taxon>
    </lineage>
</organism>
<dbReference type="AlphaFoldDB" id="A0A445HC85"/>
<evidence type="ECO:0000313" key="9">
    <source>
        <dbReference type="EMBL" id="RZB71227.1"/>
    </source>
</evidence>
<evidence type="ECO:0000256" key="1">
    <source>
        <dbReference type="ARBA" id="ARBA00004123"/>
    </source>
</evidence>
<dbReference type="GO" id="GO:0052689">
    <property type="term" value="F:carboxylic ester hydrolase activity"/>
    <property type="evidence" value="ECO:0007669"/>
    <property type="project" value="InterPro"/>
</dbReference>
<dbReference type="PANTHER" id="PTHR46898:SF3">
    <property type="entry name" value="FUNGAL LIPASE-LIKE DOMAIN-CONTAINING PROTEIN"/>
    <property type="match status" value="1"/>
</dbReference>
<sequence length="659" mass="75131">MEVSIPSPSDQEEKKLEKSQEIARNTIMVVTIHTFGCGLVQASFVTSSGLLNKVWSVISSRDKGIVSYSGNNGLFWKVSEDSGLTVVAFEVNPGFDLLSDFVSSSYLKKNNFNHFEFLCTKKNPDFSVNKSAVDLFSENLQRLDELKSKTRGFFGRDVEVVLLEPDWTILGKTELNFTKPSAYYYELLKIDSSPRLIVTGYGVGGPIASLFTLSLLGNKKKKDDKKKSSEKKKPPLCITFGSPLVGNNKFQEAISRSSTWSSCFLHVVSIKDPVPKRLNPQTSAYMPFGTFLFCSDINSTCFENPESVLEILVSSINDQNQGFQPKDYSNIVVNLHRKAIFKDVTPRGQDSTHSTNSLCASICLQLWEAGLTPDMQQQHLNIDINALVTKLEELENKFIYQKRVKFYPSKKLNVMKIEMSKLGWYKRYCKNHNIGYYDSFKRGITTSDLDAIQCQQSLRNYWIDMVEEAEMKPQTEGAAFCTRWLFGGTNYKRMVEPLDIADYYRSGGKDYVAKGRSRHYIVLEEWLEEEKKDTSDSNSTNKKNVESILTFDSCFWAHVEEAILSCKVLEDVQSSVTEKEEETGKLLEFEKYVYGLLTKYEVSSEIFLEHSSYMTWWNQYKAIKNKETSYNSALADFMSNPDYYNVQYAKGTYNFLPGA</sequence>
<comment type="subcellular location">
    <subcellularLocation>
        <location evidence="2">Cytoplasm</location>
    </subcellularLocation>
    <subcellularLocation>
        <location evidence="1">Nucleus</location>
    </subcellularLocation>
</comment>
<gene>
    <name evidence="9" type="ORF">D0Y65_035948</name>
</gene>
<dbReference type="GO" id="GO:0006952">
    <property type="term" value="P:defense response"/>
    <property type="evidence" value="ECO:0007669"/>
    <property type="project" value="UniProtKB-KW"/>
</dbReference>
<evidence type="ECO:0000256" key="4">
    <source>
        <dbReference type="ARBA" id="ARBA00022801"/>
    </source>
</evidence>
<feature type="domain" description="Fungal lipase-type" evidence="7">
    <location>
        <begin position="190"/>
        <end position="276"/>
    </location>
</feature>
<evidence type="ECO:0000256" key="6">
    <source>
        <dbReference type="ARBA" id="ARBA00023242"/>
    </source>
</evidence>